<accession>A0A067SFJ8</accession>
<sequence>MKKLRTAGSSFVGFQRIACYHYRCEKRTLRTISRDLPFRLENSAIGREGLLSIRLVAHPSAHTDFFLFRLGTRQRRRLSSCAFEEHQTMEMDDGGVVASKKDLTCNSS</sequence>
<protein>
    <submittedName>
        <fullName evidence="1">Uncharacterized protein</fullName>
    </submittedName>
</protein>
<proteinExistence type="predicted"/>
<reference evidence="2" key="1">
    <citation type="journal article" date="2014" name="Proc. Natl. Acad. Sci. U.S.A.">
        <title>Extensive sampling of basidiomycete genomes demonstrates inadequacy of the white-rot/brown-rot paradigm for wood decay fungi.</title>
        <authorList>
            <person name="Riley R."/>
            <person name="Salamov A.A."/>
            <person name="Brown D.W."/>
            <person name="Nagy L.G."/>
            <person name="Floudas D."/>
            <person name="Held B.W."/>
            <person name="Levasseur A."/>
            <person name="Lombard V."/>
            <person name="Morin E."/>
            <person name="Otillar R."/>
            <person name="Lindquist E.A."/>
            <person name="Sun H."/>
            <person name="LaButti K.M."/>
            <person name="Schmutz J."/>
            <person name="Jabbour D."/>
            <person name="Luo H."/>
            <person name="Baker S.E."/>
            <person name="Pisabarro A.G."/>
            <person name="Walton J.D."/>
            <person name="Blanchette R.A."/>
            <person name="Henrissat B."/>
            <person name="Martin F."/>
            <person name="Cullen D."/>
            <person name="Hibbett D.S."/>
            <person name="Grigoriev I.V."/>
        </authorList>
    </citation>
    <scope>NUCLEOTIDE SEQUENCE [LARGE SCALE GENOMIC DNA]</scope>
    <source>
        <strain evidence="2">CBS 339.88</strain>
    </source>
</reference>
<dbReference type="AlphaFoldDB" id="A0A067SFJ8"/>
<keyword evidence="2" id="KW-1185">Reference proteome</keyword>
<dbReference type="Proteomes" id="UP000027222">
    <property type="component" value="Unassembled WGS sequence"/>
</dbReference>
<evidence type="ECO:0000313" key="1">
    <source>
        <dbReference type="EMBL" id="KDR66489.1"/>
    </source>
</evidence>
<evidence type="ECO:0000313" key="2">
    <source>
        <dbReference type="Proteomes" id="UP000027222"/>
    </source>
</evidence>
<name>A0A067SFJ8_GALM3</name>
<dbReference type="EMBL" id="KL142423">
    <property type="protein sequence ID" value="KDR66489.1"/>
    <property type="molecule type" value="Genomic_DNA"/>
</dbReference>
<organism evidence="1 2">
    <name type="scientific">Galerina marginata (strain CBS 339.88)</name>
    <dbReference type="NCBI Taxonomy" id="685588"/>
    <lineage>
        <taxon>Eukaryota</taxon>
        <taxon>Fungi</taxon>
        <taxon>Dikarya</taxon>
        <taxon>Basidiomycota</taxon>
        <taxon>Agaricomycotina</taxon>
        <taxon>Agaricomycetes</taxon>
        <taxon>Agaricomycetidae</taxon>
        <taxon>Agaricales</taxon>
        <taxon>Agaricineae</taxon>
        <taxon>Strophariaceae</taxon>
        <taxon>Galerina</taxon>
    </lineage>
</organism>
<dbReference type="HOGENOM" id="CLU_148155_0_0_1"/>
<gene>
    <name evidence="1" type="ORF">GALMADRAFT_259304</name>
</gene>